<dbReference type="InterPro" id="IPR000597">
    <property type="entry name" value="Ribosomal_uL3"/>
</dbReference>
<gene>
    <name evidence="9" type="ORF">DRO07_00830</name>
</gene>
<dbReference type="AlphaFoldDB" id="A0A497JHL5"/>
<keyword evidence="3" id="KW-0694">RNA-binding</keyword>
<dbReference type="PANTHER" id="PTHR11363:SF5">
    <property type="entry name" value="LARGE RIBOSOMAL SUBUNIT PROTEIN UL3"/>
    <property type="match status" value="1"/>
</dbReference>
<organism evidence="9 10">
    <name type="scientific">Candidatus Iainarchaeum sp</name>
    <dbReference type="NCBI Taxonomy" id="3101447"/>
    <lineage>
        <taxon>Archaea</taxon>
        <taxon>Candidatus Iainarchaeota</taxon>
        <taxon>Candidatus Iainarchaeia</taxon>
        <taxon>Candidatus Iainarchaeales</taxon>
        <taxon>Candidatus Iainarchaeaceae</taxon>
        <taxon>Candidatus Iainarchaeum</taxon>
    </lineage>
</organism>
<sequence length="350" mass="39317">MAKIHKPRSGSLAFYPRKRAKKETPTFKNVSYKEAEEAKPLNFYGYKVGMTHVIASDMHKKSPTYGQKVAVPVTIIETPPLVVVGIRAYGKTSEGLRVITDVLSENLPRELARRIKTLSKRSARGKGKKESKESEEKEEKGAKGNGAEKIKELIEKGKVYEIRLLASMQPKLTTTGKKRPELVEIHLSGSIEKQFEYAKEKLGKELSVKEAFEEKDFLDVKGVTKGKGFQGVIKRFGVKMHRPKAKERRVVGSIGPWHPATVMWTVPRPGQTGYHTRTEYNKKLLKISDDTSINPKGGWTNYGLIKNEYIIVEGSVPGPSKRCVAFRKSARPAPLEHHKVEEVEIIATKQ</sequence>
<feature type="region of interest" description="Disordered" evidence="8">
    <location>
        <begin position="116"/>
        <end position="146"/>
    </location>
</feature>
<reference evidence="9 10" key="1">
    <citation type="submission" date="2018-06" db="EMBL/GenBank/DDBJ databases">
        <title>Extensive metabolic versatility and redundancy in microbially diverse, dynamic hydrothermal sediments.</title>
        <authorList>
            <person name="Dombrowski N."/>
            <person name="Teske A."/>
            <person name="Baker B.J."/>
        </authorList>
    </citation>
    <scope>NUCLEOTIDE SEQUENCE [LARGE SCALE GENOMIC DNA]</scope>
    <source>
        <strain evidence="9">B9_G13</strain>
    </source>
</reference>
<name>A0A497JHL5_9ARCH</name>
<evidence type="ECO:0000256" key="4">
    <source>
        <dbReference type="ARBA" id="ARBA00022980"/>
    </source>
</evidence>
<dbReference type="Proteomes" id="UP000277633">
    <property type="component" value="Unassembled WGS sequence"/>
</dbReference>
<dbReference type="Gene3D" id="3.30.1430.10">
    <property type="match status" value="1"/>
</dbReference>
<keyword evidence="2" id="KW-0699">rRNA-binding</keyword>
<dbReference type="GO" id="GO:0003735">
    <property type="term" value="F:structural constituent of ribosome"/>
    <property type="evidence" value="ECO:0007669"/>
    <property type="project" value="UniProtKB-UniRule"/>
</dbReference>
<dbReference type="SUPFAM" id="SSF50447">
    <property type="entry name" value="Translation proteins"/>
    <property type="match status" value="1"/>
</dbReference>
<dbReference type="GO" id="GO:0022625">
    <property type="term" value="C:cytosolic large ribosomal subunit"/>
    <property type="evidence" value="ECO:0007669"/>
    <property type="project" value="UniProtKB-UniRule"/>
</dbReference>
<dbReference type="Pfam" id="PF00297">
    <property type="entry name" value="Ribosomal_L3"/>
    <property type="match status" value="1"/>
</dbReference>
<dbReference type="InterPro" id="IPR044892">
    <property type="entry name" value="Ribosomal_L3_dom_3_arc_sf"/>
</dbReference>
<dbReference type="GO" id="GO:0019843">
    <property type="term" value="F:rRNA binding"/>
    <property type="evidence" value="ECO:0007669"/>
    <property type="project" value="UniProtKB-KW"/>
</dbReference>
<evidence type="ECO:0000256" key="2">
    <source>
        <dbReference type="ARBA" id="ARBA00022730"/>
    </source>
</evidence>
<evidence type="ECO:0000256" key="3">
    <source>
        <dbReference type="ARBA" id="ARBA00022884"/>
    </source>
</evidence>
<dbReference type="InterPro" id="IPR019928">
    <property type="entry name" value="Ribosomal_uL3_arc"/>
</dbReference>
<feature type="compositionally biased region" description="Basic residues" evidence="8">
    <location>
        <begin position="116"/>
        <end position="127"/>
    </location>
</feature>
<dbReference type="PANTHER" id="PTHR11363">
    <property type="entry name" value="60S RIBOSOMAL PROTEIN L3-RELATED"/>
    <property type="match status" value="1"/>
</dbReference>
<accession>A0A497JHL5</accession>
<evidence type="ECO:0000313" key="10">
    <source>
        <dbReference type="Proteomes" id="UP000277633"/>
    </source>
</evidence>
<protein>
    <recommendedName>
        <fullName evidence="6 7">50S ribosomal protein L3</fullName>
    </recommendedName>
</protein>
<keyword evidence="5" id="KW-0687">Ribonucleoprotein</keyword>
<feature type="compositionally biased region" description="Basic and acidic residues" evidence="8">
    <location>
        <begin position="128"/>
        <end position="146"/>
    </location>
</feature>
<dbReference type="InterPro" id="IPR019926">
    <property type="entry name" value="Ribosomal_uL3_CS"/>
</dbReference>
<dbReference type="Gene3D" id="2.40.30.10">
    <property type="entry name" value="Translation factors"/>
    <property type="match status" value="1"/>
</dbReference>
<comment type="similarity">
    <text evidence="1">Belongs to the universal ribosomal protein uL3 family.</text>
</comment>
<dbReference type="Gene3D" id="4.10.960.10">
    <property type="entry name" value="Ribosomal protein L3, domain 3"/>
    <property type="match status" value="1"/>
</dbReference>
<dbReference type="EMBL" id="QMWO01000017">
    <property type="protein sequence ID" value="RLG70173.1"/>
    <property type="molecule type" value="Genomic_DNA"/>
</dbReference>
<evidence type="ECO:0000313" key="9">
    <source>
        <dbReference type="EMBL" id="RLG70173.1"/>
    </source>
</evidence>
<dbReference type="InterPro" id="IPR045077">
    <property type="entry name" value="L3_arc_euk"/>
</dbReference>
<evidence type="ECO:0000256" key="5">
    <source>
        <dbReference type="ARBA" id="ARBA00023274"/>
    </source>
</evidence>
<evidence type="ECO:0000256" key="6">
    <source>
        <dbReference type="ARBA" id="ARBA00035457"/>
    </source>
</evidence>
<dbReference type="InterPro" id="IPR009000">
    <property type="entry name" value="Transl_B-barrel_sf"/>
</dbReference>
<dbReference type="PROSITE" id="PS00474">
    <property type="entry name" value="RIBOSOMAL_L3"/>
    <property type="match status" value="1"/>
</dbReference>
<evidence type="ECO:0000256" key="7">
    <source>
        <dbReference type="NCBIfam" id="TIGR03626"/>
    </source>
</evidence>
<dbReference type="NCBIfam" id="TIGR03626">
    <property type="entry name" value="L3_arch"/>
    <property type="match status" value="1"/>
</dbReference>
<keyword evidence="4 9" id="KW-0689">Ribosomal protein</keyword>
<evidence type="ECO:0000256" key="8">
    <source>
        <dbReference type="SAM" id="MobiDB-lite"/>
    </source>
</evidence>
<proteinExistence type="inferred from homology"/>
<dbReference type="NCBIfam" id="NF003261">
    <property type="entry name" value="PRK04231.1"/>
    <property type="match status" value="1"/>
</dbReference>
<comment type="caution">
    <text evidence="9">The sequence shown here is derived from an EMBL/GenBank/DDBJ whole genome shotgun (WGS) entry which is preliminary data.</text>
</comment>
<evidence type="ECO:0000256" key="1">
    <source>
        <dbReference type="ARBA" id="ARBA00006540"/>
    </source>
</evidence>
<dbReference type="GO" id="GO:0006412">
    <property type="term" value="P:translation"/>
    <property type="evidence" value="ECO:0007669"/>
    <property type="project" value="UniProtKB-UniRule"/>
</dbReference>